<dbReference type="Gene3D" id="1.10.150.130">
    <property type="match status" value="1"/>
</dbReference>
<dbReference type="InterPro" id="IPR013762">
    <property type="entry name" value="Integrase-like_cat_sf"/>
</dbReference>
<dbReference type="EMBL" id="BAABJV010000008">
    <property type="protein sequence ID" value="GAA4782096.1"/>
    <property type="molecule type" value="Genomic_DNA"/>
</dbReference>
<organism evidence="5 6">
    <name type="scientific">Streptomyces sanyensis</name>
    <dbReference type="NCBI Taxonomy" id="568869"/>
    <lineage>
        <taxon>Bacteria</taxon>
        <taxon>Bacillati</taxon>
        <taxon>Actinomycetota</taxon>
        <taxon>Actinomycetes</taxon>
        <taxon>Kitasatosporales</taxon>
        <taxon>Streptomycetaceae</taxon>
        <taxon>Streptomyces</taxon>
    </lineage>
</organism>
<feature type="domain" description="Tyr recombinase" evidence="4">
    <location>
        <begin position="291"/>
        <end position="488"/>
    </location>
</feature>
<dbReference type="PANTHER" id="PTHR30349:SF91">
    <property type="entry name" value="INTA PROTEIN"/>
    <property type="match status" value="1"/>
</dbReference>
<protein>
    <submittedName>
        <fullName evidence="5">Tyrosine-type recombinase/integrase</fullName>
    </submittedName>
</protein>
<dbReference type="Gene3D" id="1.10.443.10">
    <property type="entry name" value="Intergrase catalytic core"/>
    <property type="match status" value="1"/>
</dbReference>
<feature type="compositionally biased region" description="Basic and acidic residues" evidence="3">
    <location>
        <begin position="510"/>
        <end position="519"/>
    </location>
</feature>
<evidence type="ECO:0000259" key="4">
    <source>
        <dbReference type="PROSITE" id="PS51898"/>
    </source>
</evidence>
<dbReference type="InterPro" id="IPR011010">
    <property type="entry name" value="DNA_brk_join_enz"/>
</dbReference>
<keyword evidence="1" id="KW-0238">DNA-binding</keyword>
<dbReference type="Proteomes" id="UP001501147">
    <property type="component" value="Unassembled WGS sequence"/>
</dbReference>
<evidence type="ECO:0000256" key="2">
    <source>
        <dbReference type="ARBA" id="ARBA00023172"/>
    </source>
</evidence>
<dbReference type="PROSITE" id="PS51898">
    <property type="entry name" value="TYR_RECOMBINASE"/>
    <property type="match status" value="1"/>
</dbReference>
<evidence type="ECO:0000256" key="3">
    <source>
        <dbReference type="SAM" id="MobiDB-lite"/>
    </source>
</evidence>
<dbReference type="SUPFAM" id="SSF56349">
    <property type="entry name" value="DNA breaking-rejoining enzymes"/>
    <property type="match status" value="1"/>
</dbReference>
<dbReference type="PANTHER" id="PTHR30349">
    <property type="entry name" value="PHAGE INTEGRASE-RELATED"/>
    <property type="match status" value="1"/>
</dbReference>
<feature type="region of interest" description="Disordered" evidence="3">
    <location>
        <begin position="494"/>
        <end position="561"/>
    </location>
</feature>
<feature type="compositionally biased region" description="Low complexity" evidence="3">
    <location>
        <begin position="499"/>
        <end position="509"/>
    </location>
</feature>
<dbReference type="InterPro" id="IPR002104">
    <property type="entry name" value="Integrase_catalytic"/>
</dbReference>
<proteinExistence type="predicted"/>
<gene>
    <name evidence="5" type="ORF">GCM10023329_34780</name>
</gene>
<keyword evidence="6" id="KW-1185">Reference proteome</keyword>
<evidence type="ECO:0000313" key="6">
    <source>
        <dbReference type="Proteomes" id="UP001501147"/>
    </source>
</evidence>
<name>A0ABP9ALQ3_9ACTN</name>
<evidence type="ECO:0000313" key="5">
    <source>
        <dbReference type="EMBL" id="GAA4782096.1"/>
    </source>
</evidence>
<dbReference type="InterPro" id="IPR050090">
    <property type="entry name" value="Tyrosine_recombinase_XerCD"/>
</dbReference>
<dbReference type="CDD" id="cd01189">
    <property type="entry name" value="INT_ICEBs1_C_like"/>
    <property type="match status" value="1"/>
</dbReference>
<keyword evidence="2" id="KW-0233">DNA recombination</keyword>
<dbReference type="InterPro" id="IPR010998">
    <property type="entry name" value="Integrase_recombinase_N"/>
</dbReference>
<dbReference type="Pfam" id="PF00589">
    <property type="entry name" value="Phage_integrase"/>
    <property type="match status" value="1"/>
</dbReference>
<comment type="caution">
    <text evidence="5">The sequence shown here is derived from an EMBL/GenBank/DDBJ whole genome shotgun (WGS) entry which is preliminary data.</text>
</comment>
<evidence type="ECO:0000256" key="1">
    <source>
        <dbReference type="ARBA" id="ARBA00023125"/>
    </source>
</evidence>
<sequence length="561" mass="62024">MKGSTYRRCSCRDPKTGKELGSACPKRNSRNHCTYSVRQGLPPREDGSRCSFAHGGYGNLKAAQADLDHVRALLGLAEADDPEGIQLVAAMLAEVSGEKLPLPDVEETRRRLRAGQDLIGSLTVAEWLDRWLAGKRIRKSGINRYETDVRVHLKPHIGHRRLDRLRVSHLSDMFTAITDANAEILEQNAQRRAAVKELATVPWKGVANRARRKAMKAAIDAMPPFRRVTGPATRQHIKATLRASLNDAIGQQIITFNPAAHVEIDPVRKPKALVWTDERVAKWEQTGEKPSPVMVWTPEQTGAFLDFVAEDRLYAMWHLIAFRGLRRDEACGQPWSETNLDRHSLTVTGQLVQDGWEVEASEPKTDSGFRVVALDNDTVHILKRHREQQEADRAEWGSAWVNTGLVFTQEDGSWLHPGKVTDLFERLVAASGLPPIRLHDLRHGAATLMLAADIDIKIVSDTLGHSDTRITRDIYQSVLPHVGKSAAEATAKLVPLQQGRAGSAGPPGRRGSEEGREGEGQAEEEGQGQEGREEGLTAAPPTHHSRVRPMGTSPPTSQHAR</sequence>
<accession>A0ABP9ALQ3</accession>
<reference evidence="6" key="1">
    <citation type="journal article" date="2019" name="Int. J. Syst. Evol. Microbiol.">
        <title>The Global Catalogue of Microorganisms (GCM) 10K type strain sequencing project: providing services to taxonomists for standard genome sequencing and annotation.</title>
        <authorList>
            <consortium name="The Broad Institute Genomics Platform"/>
            <consortium name="The Broad Institute Genome Sequencing Center for Infectious Disease"/>
            <person name="Wu L."/>
            <person name="Ma J."/>
        </authorList>
    </citation>
    <scope>NUCLEOTIDE SEQUENCE [LARGE SCALE GENOMIC DNA]</scope>
    <source>
        <strain evidence="6">JCM 18324</strain>
    </source>
</reference>